<organism evidence="2">
    <name type="scientific">Triatoma infestans</name>
    <name type="common">Assassin bug</name>
    <dbReference type="NCBI Taxonomy" id="30076"/>
    <lineage>
        <taxon>Eukaryota</taxon>
        <taxon>Metazoa</taxon>
        <taxon>Ecdysozoa</taxon>
        <taxon>Arthropoda</taxon>
        <taxon>Hexapoda</taxon>
        <taxon>Insecta</taxon>
        <taxon>Pterygota</taxon>
        <taxon>Neoptera</taxon>
        <taxon>Paraneoptera</taxon>
        <taxon>Hemiptera</taxon>
        <taxon>Heteroptera</taxon>
        <taxon>Panheteroptera</taxon>
        <taxon>Cimicomorpha</taxon>
        <taxon>Reduviidae</taxon>
        <taxon>Triatominae</taxon>
        <taxon>Triatoma</taxon>
    </lineage>
</organism>
<dbReference type="Gene3D" id="2.130.10.10">
    <property type="entry name" value="YVTN repeat-like/Quinoprotein amine dehydrogenase"/>
    <property type="match status" value="1"/>
</dbReference>
<dbReference type="InterPro" id="IPR015943">
    <property type="entry name" value="WD40/YVTN_repeat-like_dom_sf"/>
</dbReference>
<dbReference type="GO" id="GO:0006508">
    <property type="term" value="P:proteolysis"/>
    <property type="evidence" value="ECO:0007669"/>
    <property type="project" value="UniProtKB-KW"/>
</dbReference>
<proteinExistence type="predicted"/>
<evidence type="ECO:0000256" key="1">
    <source>
        <dbReference type="PROSITE-ProRule" id="PRU00221"/>
    </source>
</evidence>
<dbReference type="PROSITE" id="PS50082">
    <property type="entry name" value="WD_REPEATS_2"/>
    <property type="match status" value="1"/>
</dbReference>
<keyword evidence="2" id="KW-0378">Hydrolase</keyword>
<dbReference type="PROSITE" id="PS50294">
    <property type="entry name" value="WD_REPEATS_REGION"/>
    <property type="match status" value="1"/>
</dbReference>
<dbReference type="AlphaFoldDB" id="A0A161M885"/>
<sequence length="165" mass="18538">NFNEHTGRILKLKINSNSDKFLSTSTDGTVRVWDLVQDVGSDRTPSPRERQESYSEFWPSSVENVGEKSFWIISHSGPVLWASFAQSPTSNIMTSVSHPSVLTVWDGSSIKWNLEENGAKSCELCNGDLYVVVGGSEQVSIYDIDLAYLLHHLNWKVNLALYNTR</sequence>
<feature type="non-terminal residue" evidence="2">
    <location>
        <position position="165"/>
    </location>
</feature>
<reference evidence="2" key="2">
    <citation type="journal article" date="2017" name="J. Med. Entomol.">
        <title>Transcriptome Analysis of the Triatoma infestans (Hemiptera: Reduviidae) Integument.</title>
        <authorList>
            <person name="Calderon-Fernandez G.M."/>
            <person name="Moriconi D.E."/>
            <person name="Dulbecco A.B."/>
            <person name="Juarez M.P."/>
        </authorList>
    </citation>
    <scope>NUCLEOTIDE SEQUENCE</scope>
    <source>
        <strain evidence="2">Int1</strain>
        <tissue evidence="2">Integument</tissue>
    </source>
</reference>
<accession>A0A161M885</accession>
<dbReference type="InterPro" id="IPR001680">
    <property type="entry name" value="WD40_rpt"/>
</dbReference>
<reference evidence="2" key="1">
    <citation type="submission" date="2016-04" db="EMBL/GenBank/DDBJ databases">
        <authorList>
            <person name="Calderon-Fernandez G.M.Sr."/>
        </authorList>
    </citation>
    <scope>NUCLEOTIDE SEQUENCE</scope>
    <source>
        <strain evidence="2">Int1</strain>
        <tissue evidence="2">Integument</tissue>
    </source>
</reference>
<dbReference type="EMBL" id="GEMB01004741">
    <property type="protein sequence ID" value="JAR98550.1"/>
    <property type="molecule type" value="Transcribed_RNA"/>
</dbReference>
<dbReference type="SUPFAM" id="SSF50978">
    <property type="entry name" value="WD40 repeat-like"/>
    <property type="match status" value="1"/>
</dbReference>
<evidence type="ECO:0000313" key="2">
    <source>
        <dbReference type="EMBL" id="JAR98550.1"/>
    </source>
</evidence>
<dbReference type="Pfam" id="PF00400">
    <property type="entry name" value="WD40"/>
    <property type="match status" value="1"/>
</dbReference>
<dbReference type="SMART" id="SM00320">
    <property type="entry name" value="WD40"/>
    <property type="match status" value="2"/>
</dbReference>
<dbReference type="InterPro" id="IPR036322">
    <property type="entry name" value="WD40_repeat_dom_sf"/>
</dbReference>
<keyword evidence="1" id="KW-0853">WD repeat</keyword>
<keyword evidence="2" id="KW-0645">Protease</keyword>
<feature type="repeat" description="WD" evidence="1">
    <location>
        <begin position="2"/>
        <end position="35"/>
    </location>
</feature>
<feature type="non-terminal residue" evidence="2">
    <location>
        <position position="1"/>
    </location>
</feature>
<name>A0A161M885_TRIIF</name>
<dbReference type="GO" id="GO:0008233">
    <property type="term" value="F:peptidase activity"/>
    <property type="evidence" value="ECO:0007669"/>
    <property type="project" value="UniProtKB-KW"/>
</dbReference>
<protein>
    <submittedName>
        <fullName evidence="2">Apoptotic protease-activating factor 1-like protein</fullName>
    </submittedName>
</protein>